<dbReference type="VEuPathDB" id="FungiDB:PC110_g15340"/>
<dbReference type="Proteomes" id="UP000736787">
    <property type="component" value="Unassembled WGS sequence"/>
</dbReference>
<keyword evidence="6" id="KW-1185">Reference proteome</keyword>
<sequence>MNRGSIYEFGGHASDAMSPKKKKLTTSQKTFCREMAEHNLRPMRIRHSLSKKFDSPLENLPAL</sequence>
<dbReference type="EMBL" id="MJFZ01000501">
    <property type="protein sequence ID" value="RAW28271.1"/>
    <property type="molecule type" value="Genomic_DNA"/>
</dbReference>
<dbReference type="AlphaFoldDB" id="A0A329RUN9"/>
<feature type="region of interest" description="Disordered" evidence="1">
    <location>
        <begin position="1"/>
        <end position="22"/>
    </location>
</feature>
<dbReference type="Proteomes" id="UP000251314">
    <property type="component" value="Unassembled WGS sequence"/>
</dbReference>
<evidence type="ECO:0000313" key="2">
    <source>
        <dbReference type="EMBL" id="KAG2900264.1"/>
    </source>
</evidence>
<evidence type="ECO:0008006" key="7">
    <source>
        <dbReference type="Google" id="ProtNLM"/>
    </source>
</evidence>
<evidence type="ECO:0000313" key="5">
    <source>
        <dbReference type="EMBL" id="RAW28271.1"/>
    </source>
</evidence>
<reference evidence="2" key="2">
    <citation type="submission" date="2018-10" db="EMBL/GenBank/DDBJ databases">
        <title>Effector identification in a new, highly contiguous assembly of the strawberry crown rot pathogen Phytophthora cactorum.</title>
        <authorList>
            <person name="Armitage A.D."/>
            <person name="Nellist C.F."/>
            <person name="Bates H."/>
            <person name="Vickerstaff R.J."/>
            <person name="Harrison R.J."/>
        </authorList>
    </citation>
    <scope>NUCLEOTIDE SEQUENCE</scope>
    <source>
        <strain evidence="2">4032</strain>
        <strain evidence="3">4040</strain>
        <strain evidence="4">P421</strain>
    </source>
</reference>
<organism evidence="5 6">
    <name type="scientific">Phytophthora cactorum</name>
    <dbReference type="NCBI Taxonomy" id="29920"/>
    <lineage>
        <taxon>Eukaryota</taxon>
        <taxon>Sar</taxon>
        <taxon>Stramenopiles</taxon>
        <taxon>Oomycota</taxon>
        <taxon>Peronosporomycetes</taxon>
        <taxon>Peronosporales</taxon>
        <taxon>Peronosporaceae</taxon>
        <taxon>Phytophthora</taxon>
    </lineage>
</organism>
<name>A0A329RUN9_9STRA</name>
<evidence type="ECO:0000313" key="3">
    <source>
        <dbReference type="EMBL" id="KAG2928793.1"/>
    </source>
</evidence>
<dbReference type="EMBL" id="RCMI01000703">
    <property type="protein sequence ID" value="KAG2900264.1"/>
    <property type="molecule type" value="Genomic_DNA"/>
</dbReference>
<dbReference type="OrthoDB" id="97124at2759"/>
<proteinExistence type="predicted"/>
<gene>
    <name evidence="5" type="ORF">PC110_g15340</name>
    <name evidence="2" type="ORF">PC115_g16282</name>
    <name evidence="3" type="ORF">PC117_g14210</name>
    <name evidence="4" type="ORF">PC129_g15334</name>
</gene>
<dbReference type="Proteomes" id="UP000760860">
    <property type="component" value="Unassembled WGS sequence"/>
</dbReference>
<protein>
    <recommendedName>
        <fullName evidence="7">Homeodomain-like</fullName>
    </recommendedName>
</protein>
<dbReference type="EMBL" id="RCMV01000702">
    <property type="protein sequence ID" value="KAG3213738.1"/>
    <property type="molecule type" value="Genomic_DNA"/>
</dbReference>
<accession>A0A329RUN9</accession>
<evidence type="ECO:0000313" key="6">
    <source>
        <dbReference type="Proteomes" id="UP000251314"/>
    </source>
</evidence>
<evidence type="ECO:0000313" key="4">
    <source>
        <dbReference type="EMBL" id="KAG3213738.1"/>
    </source>
</evidence>
<comment type="caution">
    <text evidence="5">The sequence shown here is derived from an EMBL/GenBank/DDBJ whole genome shotgun (WGS) entry which is preliminary data.</text>
</comment>
<dbReference type="Proteomes" id="UP000774804">
    <property type="component" value="Unassembled WGS sequence"/>
</dbReference>
<evidence type="ECO:0000256" key="1">
    <source>
        <dbReference type="SAM" id="MobiDB-lite"/>
    </source>
</evidence>
<dbReference type="EMBL" id="RCMK01000437">
    <property type="protein sequence ID" value="KAG2928793.1"/>
    <property type="molecule type" value="Genomic_DNA"/>
</dbReference>
<reference evidence="5 6" key="1">
    <citation type="submission" date="2018-01" db="EMBL/GenBank/DDBJ databases">
        <title>Draft genome of the strawberry crown rot pathogen Phytophthora cactorum.</title>
        <authorList>
            <person name="Armitage A.D."/>
            <person name="Lysoe E."/>
            <person name="Nellist C.F."/>
            <person name="Harrison R.J."/>
            <person name="Brurberg M.B."/>
        </authorList>
    </citation>
    <scope>NUCLEOTIDE SEQUENCE [LARGE SCALE GENOMIC DNA]</scope>
    <source>
        <strain evidence="5 6">10300</strain>
    </source>
</reference>